<gene>
    <name evidence="5" type="ORF">A4A58_27845</name>
</gene>
<keyword evidence="6" id="KW-1185">Reference proteome</keyword>
<dbReference type="InterPro" id="IPR051011">
    <property type="entry name" value="Metal_resp_trans_reg"/>
</dbReference>
<dbReference type="CDD" id="cd00090">
    <property type="entry name" value="HTH_ARSR"/>
    <property type="match status" value="1"/>
</dbReference>
<dbReference type="Gene3D" id="1.10.10.10">
    <property type="entry name" value="Winged helix-like DNA-binding domain superfamily/Winged helix DNA-binding domain"/>
    <property type="match status" value="1"/>
</dbReference>
<dbReference type="EMBL" id="LVYV01000013">
    <property type="protein sequence ID" value="KZD22861.1"/>
    <property type="molecule type" value="Genomic_DNA"/>
</dbReference>
<dbReference type="InterPro" id="IPR036388">
    <property type="entry name" value="WH-like_DNA-bd_sf"/>
</dbReference>
<keyword evidence="1" id="KW-0805">Transcription regulation</keyword>
<feature type="domain" description="HTH arsR-type" evidence="4">
    <location>
        <begin position="1"/>
        <end position="95"/>
    </location>
</feature>
<dbReference type="PANTHER" id="PTHR43132:SF2">
    <property type="entry name" value="ARSENICAL RESISTANCE OPERON REPRESSOR ARSR-RELATED"/>
    <property type="match status" value="1"/>
</dbReference>
<keyword evidence="3" id="KW-0804">Transcription</keyword>
<keyword evidence="2" id="KW-0238">DNA-binding</keyword>
<dbReference type="PANTHER" id="PTHR43132">
    <property type="entry name" value="ARSENICAL RESISTANCE OPERON REPRESSOR ARSR-RELATED"/>
    <property type="match status" value="1"/>
</dbReference>
<accession>A0A161R257</accession>
<evidence type="ECO:0000313" key="5">
    <source>
        <dbReference type="EMBL" id="KZD22861.1"/>
    </source>
</evidence>
<dbReference type="InterPro" id="IPR001845">
    <property type="entry name" value="HTH_ArsR_DNA-bd_dom"/>
</dbReference>
<dbReference type="PROSITE" id="PS50987">
    <property type="entry name" value="HTH_ARSR_2"/>
    <property type="match status" value="1"/>
</dbReference>
<protein>
    <submittedName>
        <fullName evidence="5">Transcriptional regulator</fullName>
    </submittedName>
</protein>
<dbReference type="InterPro" id="IPR036390">
    <property type="entry name" value="WH_DNA-bd_sf"/>
</dbReference>
<evidence type="ECO:0000256" key="3">
    <source>
        <dbReference type="ARBA" id="ARBA00023163"/>
    </source>
</evidence>
<dbReference type="SMART" id="SM00418">
    <property type="entry name" value="HTH_ARSR"/>
    <property type="match status" value="1"/>
</dbReference>
<evidence type="ECO:0000256" key="1">
    <source>
        <dbReference type="ARBA" id="ARBA00023015"/>
    </source>
</evidence>
<reference evidence="5 6" key="1">
    <citation type="submission" date="2016-03" db="EMBL/GenBank/DDBJ databases">
        <title>Microsymbionts genomes from the relict species Vavilovia formosa (Stev.) Fed.</title>
        <authorList>
            <person name="Kopat V."/>
            <person name="Chirak E."/>
            <person name="Kimeklis A."/>
            <person name="Andronov E."/>
        </authorList>
    </citation>
    <scope>NUCLEOTIDE SEQUENCE [LARGE SCALE GENOMIC DNA]</scope>
    <source>
        <strain evidence="5 6">Vaf07</strain>
    </source>
</reference>
<organism evidence="5 6">
    <name type="scientific">Tardiphaga robiniae</name>
    <dbReference type="NCBI Taxonomy" id="943830"/>
    <lineage>
        <taxon>Bacteria</taxon>
        <taxon>Pseudomonadati</taxon>
        <taxon>Pseudomonadota</taxon>
        <taxon>Alphaproteobacteria</taxon>
        <taxon>Hyphomicrobiales</taxon>
        <taxon>Nitrobacteraceae</taxon>
        <taxon>Tardiphaga</taxon>
    </lineage>
</organism>
<dbReference type="OrthoDB" id="9804742at2"/>
<dbReference type="NCBIfam" id="NF033788">
    <property type="entry name" value="HTH_metalloreg"/>
    <property type="match status" value="1"/>
</dbReference>
<dbReference type="GO" id="GO:0003700">
    <property type="term" value="F:DNA-binding transcription factor activity"/>
    <property type="evidence" value="ECO:0007669"/>
    <property type="project" value="InterPro"/>
</dbReference>
<name>A0A161R257_9BRAD</name>
<dbReference type="RefSeq" id="WP_068733876.1">
    <property type="nucleotide sequence ID" value="NZ_LVYV01000013.1"/>
</dbReference>
<dbReference type="STRING" id="943830.A4A58_27845"/>
<comment type="caution">
    <text evidence="5">The sequence shown here is derived from an EMBL/GenBank/DDBJ whole genome shotgun (WGS) entry which is preliminary data.</text>
</comment>
<dbReference type="Proteomes" id="UP000076574">
    <property type="component" value="Unassembled WGS sequence"/>
</dbReference>
<evidence type="ECO:0000313" key="6">
    <source>
        <dbReference type="Proteomes" id="UP000076574"/>
    </source>
</evidence>
<proteinExistence type="predicted"/>
<evidence type="ECO:0000256" key="2">
    <source>
        <dbReference type="ARBA" id="ARBA00023125"/>
    </source>
</evidence>
<dbReference type="SUPFAM" id="SSF46785">
    <property type="entry name" value="Winged helix' DNA-binding domain"/>
    <property type="match status" value="1"/>
</dbReference>
<dbReference type="Pfam" id="PF12840">
    <property type="entry name" value="HTH_20"/>
    <property type="match status" value="1"/>
</dbReference>
<dbReference type="AlphaFoldDB" id="A0A161R257"/>
<evidence type="ECO:0000259" key="4">
    <source>
        <dbReference type="PROSITE" id="PS50987"/>
    </source>
</evidence>
<dbReference type="GO" id="GO:0003677">
    <property type="term" value="F:DNA binding"/>
    <property type="evidence" value="ECO:0007669"/>
    <property type="project" value="UniProtKB-KW"/>
</dbReference>
<dbReference type="PRINTS" id="PR00778">
    <property type="entry name" value="HTHARSR"/>
</dbReference>
<sequence length="117" mass="12214">MEERQALSAFAALSQETRLRIVRLLVQAGPAGMPAGAVAEAAGVSASNVSFHLKELTQAGLASAKREARSIVYTADYDALSGLIQFLMRDCCAGHPDICMPATASACTSDGKELSRA</sequence>
<dbReference type="InterPro" id="IPR011991">
    <property type="entry name" value="ArsR-like_HTH"/>
</dbReference>